<keyword evidence="1" id="KW-0812">Transmembrane</keyword>
<protein>
    <submittedName>
        <fullName evidence="2">Uncharacterized protein</fullName>
    </submittedName>
</protein>
<sequence>MPPISFDLKKRFLRLVIFLAAANLIAFPLAILYLPEDMSGDMTTVQAIMMYLLPPLSTLIHNVMRFKGFYSRVPRIVDLLYSMIELASLLVAIILPFTRGFYRRIWTPPVSEALYFLLTITLTGFYTLAVFGSFVDVCCARGKNLLMQYRLDPNEKPGFPLNEESIPVFGALPWKKRYHLIARPAFNLSTFRQSRFDTFWIPNIDSVWYNRPHDMLLVFLFSHQECVLSTDGVTVCYEVVLPGGTTFGTVCGSEQPRSQDQYIDLNVLPPIVISCNATSDQSLQFPTPNEQIRIHEYVYIVDFSKIPASSKPPYVSFYLRDSDTSVGDTIVSTEPTILWPGSKLAGIFSLKRFNTLSGVGASLGLPKYTESTLWEIRSLIPDPTPPSLNDTINMASLRLIAPVLPQFPFLIQESTSNTVLDGISFIGGVWTSTNGVFAAIFGCSLLFVTFGSRPLSMYGLVHHLGNRKPLLIVEGLNKKELKEEDKEHLLRSLSYLLDQDDRNETPTEIEGLQRRLTGTETAAAPNFDKSIDTV</sequence>
<comment type="caution">
    <text evidence="2">The sequence shown here is derived from an EMBL/GenBank/DDBJ whole genome shotgun (WGS) entry which is preliminary data.</text>
</comment>
<evidence type="ECO:0000313" key="3">
    <source>
        <dbReference type="Proteomes" id="UP001213000"/>
    </source>
</evidence>
<name>A0AAD5VUX9_9AGAR</name>
<keyword evidence="3" id="KW-1185">Reference proteome</keyword>
<feature type="transmembrane region" description="Helical" evidence="1">
    <location>
        <begin position="45"/>
        <end position="64"/>
    </location>
</feature>
<accession>A0AAD5VUX9</accession>
<organism evidence="2 3">
    <name type="scientific">Leucocoprinus birnbaumii</name>
    <dbReference type="NCBI Taxonomy" id="56174"/>
    <lineage>
        <taxon>Eukaryota</taxon>
        <taxon>Fungi</taxon>
        <taxon>Dikarya</taxon>
        <taxon>Basidiomycota</taxon>
        <taxon>Agaricomycotina</taxon>
        <taxon>Agaricomycetes</taxon>
        <taxon>Agaricomycetidae</taxon>
        <taxon>Agaricales</taxon>
        <taxon>Agaricineae</taxon>
        <taxon>Agaricaceae</taxon>
        <taxon>Leucocoprinus</taxon>
    </lineage>
</organism>
<feature type="transmembrane region" description="Helical" evidence="1">
    <location>
        <begin position="115"/>
        <end position="140"/>
    </location>
</feature>
<keyword evidence="1" id="KW-1133">Transmembrane helix</keyword>
<dbReference type="EMBL" id="JANIEX010000524">
    <property type="protein sequence ID" value="KAJ3565963.1"/>
    <property type="molecule type" value="Genomic_DNA"/>
</dbReference>
<gene>
    <name evidence="2" type="ORF">NP233_g7305</name>
</gene>
<feature type="transmembrane region" description="Helical" evidence="1">
    <location>
        <begin position="12"/>
        <end position="33"/>
    </location>
</feature>
<evidence type="ECO:0000313" key="2">
    <source>
        <dbReference type="EMBL" id="KAJ3565963.1"/>
    </source>
</evidence>
<dbReference type="AlphaFoldDB" id="A0AAD5VUX9"/>
<dbReference type="Proteomes" id="UP001213000">
    <property type="component" value="Unassembled WGS sequence"/>
</dbReference>
<reference evidence="2" key="1">
    <citation type="submission" date="2022-07" db="EMBL/GenBank/DDBJ databases">
        <title>Genome Sequence of Leucocoprinus birnbaumii.</title>
        <authorList>
            <person name="Buettner E."/>
        </authorList>
    </citation>
    <scope>NUCLEOTIDE SEQUENCE</scope>
    <source>
        <strain evidence="2">VT141</strain>
    </source>
</reference>
<keyword evidence="1" id="KW-0472">Membrane</keyword>
<evidence type="ECO:0000256" key="1">
    <source>
        <dbReference type="SAM" id="Phobius"/>
    </source>
</evidence>
<feature type="transmembrane region" description="Helical" evidence="1">
    <location>
        <begin position="76"/>
        <end position="95"/>
    </location>
</feature>
<proteinExistence type="predicted"/>